<dbReference type="AlphaFoldDB" id="A0A084VTU4"/>
<protein>
    <submittedName>
        <fullName evidence="2 3">Uncharacterized protein</fullName>
    </submittedName>
</protein>
<keyword evidence="4" id="KW-1185">Reference proteome</keyword>
<gene>
    <name evidence="2" type="ORF">ZHAS_00008971</name>
</gene>
<proteinExistence type="predicted"/>
<evidence type="ECO:0000256" key="1">
    <source>
        <dbReference type="SAM" id="MobiDB-lite"/>
    </source>
</evidence>
<dbReference type="EMBL" id="ATLV01016492">
    <property type="status" value="NOT_ANNOTATED_CDS"/>
    <property type="molecule type" value="Genomic_DNA"/>
</dbReference>
<reference evidence="3" key="2">
    <citation type="submission" date="2020-05" db="UniProtKB">
        <authorList>
            <consortium name="EnsemblMetazoa"/>
        </authorList>
    </citation>
    <scope>IDENTIFICATION</scope>
</reference>
<name>A0A084VTU4_ANOSI</name>
<evidence type="ECO:0000313" key="4">
    <source>
        <dbReference type="Proteomes" id="UP000030765"/>
    </source>
</evidence>
<evidence type="ECO:0000313" key="2">
    <source>
        <dbReference type="EMBL" id="KFB41388.1"/>
    </source>
</evidence>
<dbReference type="VEuPathDB" id="VectorBase:ASIC008971"/>
<dbReference type="Proteomes" id="UP000030765">
    <property type="component" value="Unassembled WGS sequence"/>
</dbReference>
<dbReference type="EMBL" id="KE525092">
    <property type="protein sequence ID" value="KFB41388.1"/>
    <property type="molecule type" value="Genomic_DNA"/>
</dbReference>
<sequence length="283" mass="31293">MVRHAVAFYSERRKDFRSLRPPGQVASGANGARVGGGEYSTEREKEGRIKKEGKAGKYLDAAIRNRNRSGVGAHKLCIPKAPFGFIVQITFRLFVGRAWHGLSTFLSQSKPGESLSFPPDHHPSMVTFSPVVVSFSVPENLDNPVASSQITDVKHGAQSSHRVANRSPIRACFLETDLFSSNSQLASEGNHKWKRSKCNRISLPTPLGGFTGAGCQIHPGHSKSSKYRFFGCDRDDIVEMPEKIPTRHRHVLRRDGKTLSSSCFFVPKTDQFVGTVTQRNVIS</sequence>
<evidence type="ECO:0000313" key="3">
    <source>
        <dbReference type="EnsemblMetazoa" id="ASIC008971-PA"/>
    </source>
</evidence>
<accession>A0A084VTU4</accession>
<dbReference type="EnsemblMetazoa" id="ASIC008971-RA">
    <property type="protein sequence ID" value="ASIC008971-PA"/>
    <property type="gene ID" value="ASIC008971"/>
</dbReference>
<feature type="region of interest" description="Disordered" evidence="1">
    <location>
        <begin position="20"/>
        <end position="44"/>
    </location>
</feature>
<organism evidence="2">
    <name type="scientific">Anopheles sinensis</name>
    <name type="common">Mosquito</name>
    <dbReference type="NCBI Taxonomy" id="74873"/>
    <lineage>
        <taxon>Eukaryota</taxon>
        <taxon>Metazoa</taxon>
        <taxon>Ecdysozoa</taxon>
        <taxon>Arthropoda</taxon>
        <taxon>Hexapoda</taxon>
        <taxon>Insecta</taxon>
        <taxon>Pterygota</taxon>
        <taxon>Neoptera</taxon>
        <taxon>Endopterygota</taxon>
        <taxon>Diptera</taxon>
        <taxon>Nematocera</taxon>
        <taxon>Culicoidea</taxon>
        <taxon>Culicidae</taxon>
        <taxon>Anophelinae</taxon>
        <taxon>Anopheles</taxon>
    </lineage>
</organism>
<reference evidence="2 4" key="1">
    <citation type="journal article" date="2014" name="BMC Genomics">
        <title>Genome sequence of Anopheles sinensis provides insight into genetics basis of mosquito competence for malaria parasites.</title>
        <authorList>
            <person name="Zhou D."/>
            <person name="Zhang D."/>
            <person name="Ding G."/>
            <person name="Shi L."/>
            <person name="Hou Q."/>
            <person name="Ye Y."/>
            <person name="Xu Y."/>
            <person name="Zhou H."/>
            <person name="Xiong C."/>
            <person name="Li S."/>
            <person name="Yu J."/>
            <person name="Hong S."/>
            <person name="Yu X."/>
            <person name="Zou P."/>
            <person name="Chen C."/>
            <person name="Chang X."/>
            <person name="Wang W."/>
            <person name="Lv Y."/>
            <person name="Sun Y."/>
            <person name="Ma L."/>
            <person name="Shen B."/>
            <person name="Zhu C."/>
        </authorList>
    </citation>
    <scope>NUCLEOTIDE SEQUENCE [LARGE SCALE GENOMIC DNA]</scope>
</reference>